<reference evidence="1" key="1">
    <citation type="submission" date="2023-04" db="EMBL/GenBank/DDBJ databases">
        <title>A chromosome-level genome assembly of the parasitoid wasp Eretmocerus hayati.</title>
        <authorList>
            <person name="Zhong Y."/>
            <person name="Liu S."/>
            <person name="Liu Y."/>
        </authorList>
    </citation>
    <scope>NUCLEOTIDE SEQUENCE</scope>
    <source>
        <strain evidence="1">ZJU_SS_LIU_2023</strain>
    </source>
</reference>
<keyword evidence="2" id="KW-1185">Reference proteome</keyword>
<protein>
    <submittedName>
        <fullName evidence="1">Uncharacterized protein</fullName>
    </submittedName>
</protein>
<organism evidence="1 2">
    <name type="scientific">Eretmocerus hayati</name>
    <dbReference type="NCBI Taxonomy" id="131215"/>
    <lineage>
        <taxon>Eukaryota</taxon>
        <taxon>Metazoa</taxon>
        <taxon>Ecdysozoa</taxon>
        <taxon>Arthropoda</taxon>
        <taxon>Hexapoda</taxon>
        <taxon>Insecta</taxon>
        <taxon>Pterygota</taxon>
        <taxon>Neoptera</taxon>
        <taxon>Endopterygota</taxon>
        <taxon>Hymenoptera</taxon>
        <taxon>Apocrita</taxon>
        <taxon>Proctotrupomorpha</taxon>
        <taxon>Chalcidoidea</taxon>
        <taxon>Aphelinidae</taxon>
        <taxon>Aphelininae</taxon>
        <taxon>Eretmocerus</taxon>
    </lineage>
</organism>
<name>A0ACC2N825_9HYME</name>
<evidence type="ECO:0000313" key="2">
    <source>
        <dbReference type="Proteomes" id="UP001239111"/>
    </source>
</evidence>
<dbReference type="EMBL" id="CM056744">
    <property type="protein sequence ID" value="KAJ8666851.1"/>
    <property type="molecule type" value="Genomic_DNA"/>
</dbReference>
<sequence length="494" mass="54569">MRLNVVALSSAFFLLTTLTLETDAIGVVSSIKKGITAPVDTAKSVGEKAGQKVTSIGEKAGEKAKDVGEKAKDVGDKVKDAADKVPEVVGEVAEHIPDPVEVVKNISDLVATTAVFVKNNVTLNCFGLPVLEFTKILENIFTQKTEARDVKFYFSNAARTGNVTVRLDQPFDLQNIDFDVSRPTVVLVHGFMSSGQEKWIKDLKDAFLQLGNINVIVVDWQRGSNTWNYYSAAISTRIVGEETAKLFAKIRDLGRASRSAPKLDGWGSLYFVGHSLGSHISAHAAHLIKKSQENNNAKWIVRRIIALDPAQPCFTEADLELKLDRQDAPFIDVIHTNARHILFLGLGLPDQLGHIDFYPNGGKAQPGCSDIDVSFWSFLLLPVNIIQEAICSHGRSHTFLTESIVDSVTGNCTFVGYQWDRSTEHEPSILREKCMKGQCTEMGINSIFYYPKSNGTYFVPTRSSYPYCGPDDKEQIEAREGSKSIFTKITKKIF</sequence>
<accession>A0ACC2N825</accession>
<proteinExistence type="predicted"/>
<dbReference type="Proteomes" id="UP001239111">
    <property type="component" value="Chromosome 4"/>
</dbReference>
<gene>
    <name evidence="1" type="ORF">QAD02_008513</name>
</gene>
<comment type="caution">
    <text evidence="1">The sequence shown here is derived from an EMBL/GenBank/DDBJ whole genome shotgun (WGS) entry which is preliminary data.</text>
</comment>
<evidence type="ECO:0000313" key="1">
    <source>
        <dbReference type="EMBL" id="KAJ8666851.1"/>
    </source>
</evidence>